<dbReference type="GO" id="GO:0047496">
    <property type="term" value="P:vesicle transport along microtubule"/>
    <property type="evidence" value="ECO:0007669"/>
    <property type="project" value="TreeGrafter"/>
</dbReference>
<dbReference type="InterPro" id="IPR051946">
    <property type="entry name" value="Intracell_Traff-Reg"/>
</dbReference>
<dbReference type="AlphaFoldDB" id="A0A8S9X6H9"/>
<evidence type="ECO:0000256" key="1">
    <source>
        <dbReference type="ARBA" id="ARBA00004173"/>
    </source>
</evidence>
<dbReference type="PANTHER" id="PTHR15751">
    <property type="entry name" value="TRAFFICKING KINESIN-BINDING PROTEIN"/>
    <property type="match status" value="1"/>
</dbReference>
<proteinExistence type="predicted"/>
<evidence type="ECO:0000313" key="6">
    <source>
        <dbReference type="Proteomes" id="UP000466442"/>
    </source>
</evidence>
<evidence type="ECO:0000259" key="4">
    <source>
        <dbReference type="Pfam" id="PF04849"/>
    </source>
</evidence>
<name>A0A8S9X6H9_APOLU</name>
<dbReference type="GO" id="GO:0048311">
    <property type="term" value="P:mitochondrion distribution"/>
    <property type="evidence" value="ECO:0007669"/>
    <property type="project" value="TreeGrafter"/>
</dbReference>
<dbReference type="OrthoDB" id="10067624at2759"/>
<dbReference type="PANTHER" id="PTHR15751:SF12">
    <property type="entry name" value="TRAFFICKING KINESIN-BINDING PROTEIN MILT"/>
    <property type="match status" value="1"/>
</dbReference>
<protein>
    <recommendedName>
        <fullName evidence="4">HAP1 N-terminal domain-containing protein</fullName>
    </recommendedName>
</protein>
<dbReference type="Proteomes" id="UP000466442">
    <property type="component" value="Unassembled WGS sequence"/>
</dbReference>
<dbReference type="GO" id="GO:0005739">
    <property type="term" value="C:mitochondrion"/>
    <property type="evidence" value="ECO:0007669"/>
    <property type="project" value="UniProtKB-SubCell"/>
</dbReference>
<keyword evidence="3" id="KW-0496">Mitochondrion</keyword>
<keyword evidence="6" id="KW-1185">Reference proteome</keyword>
<accession>A0A8S9X6H9</accession>
<dbReference type="GO" id="GO:0031410">
    <property type="term" value="C:cytoplasmic vesicle"/>
    <property type="evidence" value="ECO:0007669"/>
    <property type="project" value="TreeGrafter"/>
</dbReference>
<evidence type="ECO:0000256" key="2">
    <source>
        <dbReference type="ARBA" id="ARBA00023054"/>
    </source>
</evidence>
<comment type="subcellular location">
    <subcellularLocation>
        <location evidence="1">Mitochondrion</location>
    </subcellularLocation>
</comment>
<dbReference type="GO" id="GO:0006605">
    <property type="term" value="P:protein targeting"/>
    <property type="evidence" value="ECO:0007669"/>
    <property type="project" value="TreeGrafter"/>
</dbReference>
<organism evidence="5 6">
    <name type="scientific">Apolygus lucorum</name>
    <name type="common">Small green plant bug</name>
    <name type="synonym">Lygocoris lucorum</name>
    <dbReference type="NCBI Taxonomy" id="248454"/>
    <lineage>
        <taxon>Eukaryota</taxon>
        <taxon>Metazoa</taxon>
        <taxon>Ecdysozoa</taxon>
        <taxon>Arthropoda</taxon>
        <taxon>Hexapoda</taxon>
        <taxon>Insecta</taxon>
        <taxon>Pterygota</taxon>
        <taxon>Neoptera</taxon>
        <taxon>Paraneoptera</taxon>
        <taxon>Hemiptera</taxon>
        <taxon>Heteroptera</taxon>
        <taxon>Panheteroptera</taxon>
        <taxon>Cimicomorpha</taxon>
        <taxon>Miridae</taxon>
        <taxon>Mirini</taxon>
        <taxon>Apolygus</taxon>
    </lineage>
</organism>
<dbReference type="Pfam" id="PF04849">
    <property type="entry name" value="HAP1_N"/>
    <property type="match status" value="1"/>
</dbReference>
<dbReference type="GO" id="GO:0017022">
    <property type="term" value="F:myosin binding"/>
    <property type="evidence" value="ECO:0007669"/>
    <property type="project" value="TreeGrafter"/>
</dbReference>
<comment type="caution">
    <text evidence="5">The sequence shown here is derived from an EMBL/GenBank/DDBJ whole genome shotgun (WGS) entry which is preliminary data.</text>
</comment>
<reference evidence="5" key="1">
    <citation type="journal article" date="2021" name="Mol. Ecol. Resour.">
        <title>Apolygus lucorum genome provides insights into omnivorousness and mesophyll feeding.</title>
        <authorList>
            <person name="Liu Y."/>
            <person name="Liu H."/>
            <person name="Wang H."/>
            <person name="Huang T."/>
            <person name="Liu B."/>
            <person name="Yang B."/>
            <person name="Yin L."/>
            <person name="Li B."/>
            <person name="Zhang Y."/>
            <person name="Zhang S."/>
            <person name="Jiang F."/>
            <person name="Zhang X."/>
            <person name="Ren Y."/>
            <person name="Wang B."/>
            <person name="Wang S."/>
            <person name="Lu Y."/>
            <person name="Wu K."/>
            <person name="Fan W."/>
            <person name="Wang G."/>
        </authorList>
    </citation>
    <scope>NUCLEOTIDE SEQUENCE</scope>
    <source>
        <strain evidence="5">12Hb</strain>
    </source>
</reference>
<keyword evidence="2" id="KW-0175">Coiled coil</keyword>
<sequence length="115" mass="13118">MLFVLSRHSTDWSSLSKLAGLEDATRSSRRPKSLTADAQTITDVCSGEDLPEVEIISLLEEQIPKYKLRADTLTSFAGYENQDWYIPSPALKPEEIDTPLTPDQIRETLNYFRFH</sequence>
<gene>
    <name evidence="5" type="ORF">GE061_002316</name>
</gene>
<dbReference type="EMBL" id="WIXP02000010">
    <property type="protein sequence ID" value="KAF6203978.1"/>
    <property type="molecule type" value="Genomic_DNA"/>
</dbReference>
<feature type="domain" description="HAP1 N-terminal" evidence="4">
    <location>
        <begin position="60"/>
        <end position="112"/>
    </location>
</feature>
<evidence type="ECO:0000313" key="5">
    <source>
        <dbReference type="EMBL" id="KAF6203978.1"/>
    </source>
</evidence>
<dbReference type="InterPro" id="IPR006933">
    <property type="entry name" value="HAP1_N"/>
</dbReference>
<evidence type="ECO:0000256" key="3">
    <source>
        <dbReference type="ARBA" id="ARBA00023128"/>
    </source>
</evidence>